<dbReference type="HOGENOM" id="CLU_025996_17_3_3"/>
<dbReference type="Gene3D" id="3.90.550.10">
    <property type="entry name" value="Spore Coat Polysaccharide Biosynthesis Protein SpsA, Chain A"/>
    <property type="match status" value="1"/>
</dbReference>
<dbReference type="EMBL" id="CP003944">
    <property type="protein sequence ID" value="AFZ50050.1"/>
    <property type="molecule type" value="Genomic_DNA"/>
</dbReference>
<feature type="domain" description="Glycosyltransferase 2-like" evidence="10">
    <location>
        <begin position="7"/>
        <end position="121"/>
    </location>
</feature>
<proteinExistence type="inferred from homology"/>
<dbReference type="PANTHER" id="PTHR43646:SF2">
    <property type="entry name" value="GLYCOSYLTRANSFERASE 2-LIKE DOMAIN-CONTAINING PROTEIN"/>
    <property type="match status" value="1"/>
</dbReference>
<organism evidence="11 12">
    <name type="scientific">Dactylococcopsis salina (strain PCC 8305)</name>
    <name type="common">Myxobactron salinum</name>
    <dbReference type="NCBI Taxonomy" id="13035"/>
    <lineage>
        <taxon>Bacteria</taxon>
        <taxon>Bacillati</taxon>
        <taxon>Cyanobacteriota</taxon>
        <taxon>Cyanophyceae</taxon>
        <taxon>Nodosilineales</taxon>
        <taxon>Cymatolegaceae</taxon>
        <taxon>Dactylococcopsis</taxon>
    </lineage>
</organism>
<evidence type="ECO:0000259" key="10">
    <source>
        <dbReference type="Pfam" id="PF00535"/>
    </source>
</evidence>
<comment type="similarity">
    <text evidence="8">Belongs to the glycosyltransferase 2 family. CrtQ subfamily.</text>
</comment>
<gene>
    <name evidence="11" type="ORF">Dacsa_1356</name>
</gene>
<dbReference type="InterPro" id="IPR001173">
    <property type="entry name" value="Glyco_trans_2-like"/>
</dbReference>
<keyword evidence="4 11" id="KW-0808">Transferase</keyword>
<keyword evidence="12" id="KW-1185">Reference proteome</keyword>
<dbReference type="PATRIC" id="fig|13035.3.peg.1526"/>
<protein>
    <recommendedName>
        <fullName evidence="9">4,4'-diaponeurosporenoate glycosyltransferase</fullName>
    </recommendedName>
</protein>
<accession>K9YUL9</accession>
<dbReference type="GO" id="GO:0005886">
    <property type="term" value="C:plasma membrane"/>
    <property type="evidence" value="ECO:0007669"/>
    <property type="project" value="UniProtKB-SubCell"/>
</dbReference>
<dbReference type="Pfam" id="PF00535">
    <property type="entry name" value="Glycos_transf_2"/>
    <property type="match status" value="1"/>
</dbReference>
<dbReference type="Proteomes" id="UP000010482">
    <property type="component" value="Chromosome"/>
</dbReference>
<evidence type="ECO:0000256" key="2">
    <source>
        <dbReference type="ARBA" id="ARBA00022475"/>
    </source>
</evidence>
<evidence type="ECO:0000256" key="1">
    <source>
        <dbReference type="ARBA" id="ARBA00004236"/>
    </source>
</evidence>
<dbReference type="KEGG" id="dsl:Dacsa_1356"/>
<evidence type="ECO:0000256" key="4">
    <source>
        <dbReference type="ARBA" id="ARBA00022679"/>
    </source>
</evidence>
<dbReference type="CDD" id="cd02522">
    <property type="entry name" value="GT_2_like_a"/>
    <property type="match status" value="1"/>
</dbReference>
<dbReference type="GO" id="GO:0016757">
    <property type="term" value="F:glycosyltransferase activity"/>
    <property type="evidence" value="ECO:0007669"/>
    <property type="project" value="UniProtKB-KW"/>
</dbReference>
<evidence type="ECO:0000256" key="8">
    <source>
        <dbReference type="ARBA" id="ARBA00038120"/>
    </source>
</evidence>
<evidence type="ECO:0000256" key="6">
    <source>
        <dbReference type="ARBA" id="ARBA00037281"/>
    </source>
</evidence>
<dbReference type="AlphaFoldDB" id="K9YUL9"/>
<sequence length="225" mass="25270">MEAIKLSVIIPVLNEEKTIAQTLEHLQKTAVEIIIVDGGSTDNTVEIVQNMGIKTILSPEPGRSNQMNTGAKYAIGKVLLFLHADTKLPHNYLQYIEESLEKPNTIAGAFLLKIESQNPLLRIVEKGVNARSRLLQMPYGDQGIFLKKETFETIGGFPDIPLMEDFQLMLTLKKQGKIRLAKAPVITSARRWEKLGVIKTTLINQKVILGYFLGVSPEKLKQWYQ</sequence>
<name>K9YUL9_DACS8</name>
<comment type="pathway">
    <text evidence="7">Carotenoid biosynthesis; staphyloxanthin biosynthesis; staphyloxanthin from farnesyl diphosphate: step 4/5.</text>
</comment>
<dbReference type="eggNOG" id="COG1215">
    <property type="taxonomic scope" value="Bacteria"/>
</dbReference>
<dbReference type="PANTHER" id="PTHR43646">
    <property type="entry name" value="GLYCOSYLTRANSFERASE"/>
    <property type="match status" value="1"/>
</dbReference>
<dbReference type="NCBIfam" id="TIGR04283">
    <property type="entry name" value="glyco_like_mftF"/>
    <property type="match status" value="1"/>
</dbReference>
<dbReference type="InterPro" id="IPR026461">
    <property type="entry name" value="Trfase_2_rSAM/seldom_assoc"/>
</dbReference>
<comment type="function">
    <text evidence="6">Catalyzes the glycosylation of 4,4'-diaponeurosporenoate, i.e. the esterification of glucose at the C1'' position with the carboxyl group of 4,4'-diaponeurosporenic acid, to form glycosyl-4,4'-diaponeurosporenoate. This is a step in the biosynthesis of staphyloxanthin, an orange pigment present in most staphylococci strains.</text>
</comment>
<dbReference type="OrthoDB" id="9810303at2"/>
<dbReference type="InterPro" id="IPR029044">
    <property type="entry name" value="Nucleotide-diphossugar_trans"/>
</dbReference>
<dbReference type="STRING" id="13035.Dacsa_1356"/>
<dbReference type="SUPFAM" id="SSF53448">
    <property type="entry name" value="Nucleotide-diphospho-sugar transferases"/>
    <property type="match status" value="1"/>
</dbReference>
<evidence type="ECO:0000256" key="9">
    <source>
        <dbReference type="ARBA" id="ARBA00040345"/>
    </source>
</evidence>
<keyword evidence="5" id="KW-0472">Membrane</keyword>
<dbReference type="RefSeq" id="WP_015229055.1">
    <property type="nucleotide sequence ID" value="NC_019780.1"/>
</dbReference>
<comment type="subcellular location">
    <subcellularLocation>
        <location evidence="1">Cell membrane</location>
    </subcellularLocation>
</comment>
<evidence type="ECO:0000256" key="3">
    <source>
        <dbReference type="ARBA" id="ARBA00022676"/>
    </source>
</evidence>
<evidence type="ECO:0000256" key="7">
    <source>
        <dbReference type="ARBA" id="ARBA00037904"/>
    </source>
</evidence>
<evidence type="ECO:0000256" key="5">
    <source>
        <dbReference type="ARBA" id="ARBA00023136"/>
    </source>
</evidence>
<keyword evidence="2" id="KW-1003">Cell membrane</keyword>
<evidence type="ECO:0000313" key="12">
    <source>
        <dbReference type="Proteomes" id="UP000010482"/>
    </source>
</evidence>
<reference evidence="11" key="1">
    <citation type="submission" date="2012-04" db="EMBL/GenBank/DDBJ databases">
        <title>Finished genome of Dactylococcopsis salina PCC 8305.</title>
        <authorList>
            <consortium name="US DOE Joint Genome Institute"/>
            <person name="Gugger M."/>
            <person name="Coursin T."/>
            <person name="Rippka R."/>
            <person name="Tandeau De Marsac N."/>
            <person name="Huntemann M."/>
            <person name="Wei C.-L."/>
            <person name="Han J."/>
            <person name="Detter J.C."/>
            <person name="Han C."/>
            <person name="Tapia R."/>
            <person name="Daligault H."/>
            <person name="Chen A."/>
            <person name="Krypides N."/>
            <person name="Mavromatis K."/>
            <person name="Markowitz V."/>
            <person name="Szeto E."/>
            <person name="Ivanova N."/>
            <person name="Ovchinnikova G."/>
            <person name="Pagani I."/>
            <person name="Pati A."/>
            <person name="Goodwin L."/>
            <person name="Peters L."/>
            <person name="Pitluck S."/>
            <person name="Woyke T."/>
            <person name="Kerfeld C."/>
        </authorList>
    </citation>
    <scope>NUCLEOTIDE SEQUENCE [LARGE SCALE GENOMIC DNA]</scope>
    <source>
        <strain evidence="11">PCC 8305</strain>
    </source>
</reference>
<keyword evidence="3" id="KW-0328">Glycosyltransferase</keyword>
<evidence type="ECO:0000313" key="11">
    <source>
        <dbReference type="EMBL" id="AFZ50050.1"/>
    </source>
</evidence>